<evidence type="ECO:0000313" key="2">
    <source>
        <dbReference type="EMBL" id="ASJ08253.1"/>
    </source>
</evidence>
<name>A0A2Z2MVP3_9EURY</name>
<gene>
    <name evidence="2" type="ORF">A3L11_03030</name>
</gene>
<feature type="coiled-coil region" evidence="1">
    <location>
        <begin position="7"/>
        <end position="62"/>
    </location>
</feature>
<reference evidence="2 3" key="1">
    <citation type="submission" date="2016-04" db="EMBL/GenBank/DDBJ databases">
        <title>Complete genome sequence of Thermococcus siculi type strain RG-20.</title>
        <authorList>
            <person name="Oger P.M."/>
        </authorList>
    </citation>
    <scope>NUCLEOTIDE SEQUENCE [LARGE SCALE GENOMIC DNA]</scope>
    <source>
        <strain evidence="2 3">RG-20</strain>
    </source>
</reference>
<accession>A0A2Z2MVP3</accession>
<protein>
    <submittedName>
        <fullName evidence="2">Uncharacterized protein</fullName>
    </submittedName>
</protein>
<evidence type="ECO:0000313" key="3">
    <source>
        <dbReference type="Proteomes" id="UP000250125"/>
    </source>
</evidence>
<dbReference type="RefSeq" id="WP_088855493.1">
    <property type="nucleotide sequence ID" value="NZ_CP015103.1"/>
</dbReference>
<proteinExistence type="predicted"/>
<dbReference type="KEGG" id="tsl:A3L11_03030"/>
<keyword evidence="1" id="KW-0175">Coiled coil</keyword>
<organism evidence="2 3">
    <name type="scientific">Thermococcus siculi</name>
    <dbReference type="NCBI Taxonomy" id="72803"/>
    <lineage>
        <taxon>Archaea</taxon>
        <taxon>Methanobacteriati</taxon>
        <taxon>Methanobacteriota</taxon>
        <taxon>Thermococci</taxon>
        <taxon>Thermococcales</taxon>
        <taxon>Thermococcaceae</taxon>
        <taxon>Thermococcus</taxon>
    </lineage>
</organism>
<keyword evidence="3" id="KW-1185">Reference proteome</keyword>
<dbReference type="GeneID" id="33317178"/>
<dbReference type="EMBL" id="CP015103">
    <property type="protein sequence ID" value="ASJ08253.1"/>
    <property type="molecule type" value="Genomic_DNA"/>
</dbReference>
<dbReference type="AlphaFoldDB" id="A0A2Z2MVP3"/>
<dbReference type="OrthoDB" id="102087at2157"/>
<dbReference type="Proteomes" id="UP000250125">
    <property type="component" value="Chromosome"/>
</dbReference>
<evidence type="ECO:0000256" key="1">
    <source>
        <dbReference type="SAM" id="Coils"/>
    </source>
</evidence>
<sequence>MIRDRMCRDYIAEIERLERSMLELEDQINELKMQLRLKVDEANRLAIENASLRHKLELTERRERYLLDLLQKLKVPLVIVDEEEFEDVDVSD</sequence>